<organism evidence="1 2">
    <name type="scientific">Vaccinium darrowii</name>
    <dbReference type="NCBI Taxonomy" id="229202"/>
    <lineage>
        <taxon>Eukaryota</taxon>
        <taxon>Viridiplantae</taxon>
        <taxon>Streptophyta</taxon>
        <taxon>Embryophyta</taxon>
        <taxon>Tracheophyta</taxon>
        <taxon>Spermatophyta</taxon>
        <taxon>Magnoliopsida</taxon>
        <taxon>eudicotyledons</taxon>
        <taxon>Gunneridae</taxon>
        <taxon>Pentapetalae</taxon>
        <taxon>asterids</taxon>
        <taxon>Ericales</taxon>
        <taxon>Ericaceae</taxon>
        <taxon>Vaccinioideae</taxon>
        <taxon>Vaccinieae</taxon>
        <taxon>Vaccinium</taxon>
    </lineage>
</organism>
<dbReference type="EMBL" id="CM037160">
    <property type="protein sequence ID" value="KAH7841007.1"/>
    <property type="molecule type" value="Genomic_DNA"/>
</dbReference>
<name>A0ACB7XK23_9ERIC</name>
<sequence length="453" mass="50188">MLPMLDLAHQLALRGLILTILVTPKNLPNLSPLLAAHPSSIQTLVLPFPHHPSLPSGVENVRDVGNLGNLAITNALGQLYGPIVHWFEAHSSPPIAILSDYFLGWTHHLAHQLGVPRIAFFSSGAFFTCVLNHLWDNIETVRSLGVVDFTDLPKSPVFLVEHLTSWCRQYRESDPDWGFFRDGFIANKSSWGWVFNTFDGLENEYLDHLRNVMGHVHAWPVGPLNLLGGEKTLGRVNPDVNLSEGVMEWLDGCPDGSVLYVCFGSQKLLKSDQMKALASGLERSRVRFIWVVKLRVIQNGEYRYGFVPDGFEDRVSGRGLVIQEWAPQVSILRHQAVGGFLSHCGWNSVLEGVTAGVMMLAWPMEGDQFVNARLLVEVLGAAVKVCEGGDAVPDSNELANTIVNSMSRYIPQRIRVEEFRVTALKAVEIGGSSSRDLDGLVTELAKFQVKHSE</sequence>
<reference evidence="1 2" key="1">
    <citation type="journal article" date="2021" name="Hortic Res">
        <title>High-quality reference genome and annotation aids understanding of berry development for evergreen blueberry (Vaccinium darrowii).</title>
        <authorList>
            <person name="Yu J."/>
            <person name="Hulse-Kemp A.M."/>
            <person name="Babiker E."/>
            <person name="Staton M."/>
        </authorList>
    </citation>
    <scope>NUCLEOTIDE SEQUENCE [LARGE SCALE GENOMIC DNA]</scope>
    <source>
        <strain evidence="2">cv. NJ 8807/NJ 8810</strain>
        <tissue evidence="1">Young leaf</tissue>
    </source>
</reference>
<proteinExistence type="predicted"/>
<comment type="caution">
    <text evidence="1">The sequence shown here is derived from an EMBL/GenBank/DDBJ whole genome shotgun (WGS) entry which is preliminary data.</text>
</comment>
<gene>
    <name evidence="1" type="ORF">Vadar_024451</name>
</gene>
<evidence type="ECO:0000313" key="1">
    <source>
        <dbReference type="EMBL" id="KAH7841007.1"/>
    </source>
</evidence>
<accession>A0ACB7XK23</accession>
<protein>
    <submittedName>
        <fullName evidence="1">Uncharacterized protein</fullName>
    </submittedName>
</protein>
<evidence type="ECO:0000313" key="2">
    <source>
        <dbReference type="Proteomes" id="UP000828048"/>
    </source>
</evidence>
<dbReference type="Proteomes" id="UP000828048">
    <property type="component" value="Chromosome 10"/>
</dbReference>
<keyword evidence="2" id="KW-1185">Reference proteome</keyword>